<gene>
    <name evidence="3" type="ORF">SAMN02745176_01704</name>
</gene>
<dbReference type="Pfam" id="PF00082">
    <property type="entry name" value="Peptidase_S8"/>
    <property type="match status" value="1"/>
</dbReference>
<protein>
    <submittedName>
        <fullName evidence="3">Subtilase family protein</fullName>
    </submittedName>
</protein>
<dbReference type="InterPro" id="IPR022398">
    <property type="entry name" value="Peptidase_S8_His-AS"/>
</dbReference>
<dbReference type="OrthoDB" id="2615814at2"/>
<dbReference type="SUPFAM" id="SSF52743">
    <property type="entry name" value="Subtilisin-like"/>
    <property type="match status" value="1"/>
</dbReference>
<dbReference type="PROSITE" id="PS00137">
    <property type="entry name" value="SUBTILASE_HIS"/>
    <property type="match status" value="1"/>
</dbReference>
<dbReference type="Gene3D" id="3.40.50.200">
    <property type="entry name" value="Peptidase S8/S53 domain"/>
    <property type="match status" value="1"/>
</dbReference>
<dbReference type="RefSeq" id="WP_073025788.1">
    <property type="nucleotide sequence ID" value="NZ_FQZS01000010.1"/>
</dbReference>
<dbReference type="AlphaFoldDB" id="A0A1M6EUQ9"/>
<organism evidence="3 4">
    <name type="scientific">Lutispora thermophila DSM 19022</name>
    <dbReference type="NCBI Taxonomy" id="1122184"/>
    <lineage>
        <taxon>Bacteria</taxon>
        <taxon>Bacillati</taxon>
        <taxon>Bacillota</taxon>
        <taxon>Clostridia</taxon>
        <taxon>Lutisporales</taxon>
        <taxon>Lutisporaceae</taxon>
        <taxon>Lutispora</taxon>
    </lineage>
</organism>
<dbReference type="EMBL" id="FQZS01000010">
    <property type="protein sequence ID" value="SHI89099.1"/>
    <property type="molecule type" value="Genomic_DNA"/>
</dbReference>
<dbReference type="GO" id="GO:0004252">
    <property type="term" value="F:serine-type endopeptidase activity"/>
    <property type="evidence" value="ECO:0007669"/>
    <property type="project" value="InterPro"/>
</dbReference>
<evidence type="ECO:0000259" key="2">
    <source>
        <dbReference type="Pfam" id="PF00082"/>
    </source>
</evidence>
<proteinExistence type="inferred from homology"/>
<evidence type="ECO:0000313" key="3">
    <source>
        <dbReference type="EMBL" id="SHI89099.1"/>
    </source>
</evidence>
<evidence type="ECO:0000313" key="4">
    <source>
        <dbReference type="Proteomes" id="UP000184442"/>
    </source>
</evidence>
<comment type="similarity">
    <text evidence="1">Belongs to the peptidase S8 family.</text>
</comment>
<name>A0A1M6EUQ9_9FIRM</name>
<dbReference type="Proteomes" id="UP000184442">
    <property type="component" value="Unassembled WGS sequence"/>
</dbReference>
<dbReference type="STRING" id="1122184.SAMN02745176_01704"/>
<evidence type="ECO:0000256" key="1">
    <source>
        <dbReference type="PROSITE-ProRule" id="PRU01240"/>
    </source>
</evidence>
<sequence length="102" mass="10751">MKRFGTFALFIFIILSFTVSLTNPAYGITEDKIRIAIIDTGISSVAISADNLKEGHNYILPNNSTEDDIDHGTAVAGIIVGSEKAGIEGIMPNSRVGAAGLL</sequence>
<comment type="caution">
    <text evidence="1">Lacks conserved residue(s) required for the propagation of feature annotation.</text>
</comment>
<dbReference type="GO" id="GO:0006508">
    <property type="term" value="P:proteolysis"/>
    <property type="evidence" value="ECO:0007669"/>
    <property type="project" value="InterPro"/>
</dbReference>
<dbReference type="InterPro" id="IPR000209">
    <property type="entry name" value="Peptidase_S8/S53_dom"/>
</dbReference>
<feature type="domain" description="Peptidase S8/S53" evidence="2">
    <location>
        <begin position="32"/>
        <end position="99"/>
    </location>
</feature>
<dbReference type="PROSITE" id="PS51892">
    <property type="entry name" value="SUBTILASE"/>
    <property type="match status" value="1"/>
</dbReference>
<dbReference type="InterPro" id="IPR036852">
    <property type="entry name" value="Peptidase_S8/S53_dom_sf"/>
</dbReference>
<accession>A0A1M6EUQ9</accession>
<reference evidence="3 4" key="1">
    <citation type="submission" date="2016-11" db="EMBL/GenBank/DDBJ databases">
        <authorList>
            <person name="Jaros S."/>
            <person name="Januszkiewicz K."/>
            <person name="Wedrychowicz H."/>
        </authorList>
    </citation>
    <scope>NUCLEOTIDE SEQUENCE [LARGE SCALE GENOMIC DNA]</scope>
    <source>
        <strain evidence="3 4">DSM 19022</strain>
    </source>
</reference>
<keyword evidence="4" id="KW-1185">Reference proteome</keyword>